<dbReference type="InterPro" id="IPR036514">
    <property type="entry name" value="SGNH_hydro_sf"/>
</dbReference>
<dbReference type="EMBL" id="QFQZ01000065">
    <property type="protein sequence ID" value="PZR32251.1"/>
    <property type="molecule type" value="Genomic_DNA"/>
</dbReference>
<dbReference type="PRINTS" id="PR00313">
    <property type="entry name" value="CABNDNGRPT"/>
</dbReference>
<dbReference type="Gene3D" id="2.60.40.10">
    <property type="entry name" value="Immunoglobulins"/>
    <property type="match status" value="1"/>
</dbReference>
<comment type="subcellular location">
    <subcellularLocation>
        <location evidence="1">Secreted</location>
    </subcellularLocation>
</comment>
<dbReference type="SUPFAM" id="SSF52266">
    <property type="entry name" value="SGNH hydrolase"/>
    <property type="match status" value="1"/>
</dbReference>
<evidence type="ECO:0000256" key="2">
    <source>
        <dbReference type="ARBA" id="ARBA00022525"/>
    </source>
</evidence>
<dbReference type="InterPro" id="IPR006644">
    <property type="entry name" value="Cadg"/>
</dbReference>
<dbReference type="SUPFAM" id="SSF49313">
    <property type="entry name" value="Cadherin-like"/>
    <property type="match status" value="2"/>
</dbReference>
<dbReference type="GO" id="GO:0005509">
    <property type="term" value="F:calcium ion binding"/>
    <property type="evidence" value="ECO:0007669"/>
    <property type="project" value="InterPro"/>
</dbReference>
<proteinExistence type="predicted"/>
<dbReference type="Pfam" id="PF00353">
    <property type="entry name" value="HemolysinCabind"/>
    <property type="match status" value="17"/>
</dbReference>
<protein>
    <recommendedName>
        <fullName evidence="3">Dystroglycan-type cadherin-like domain-containing protein</fullName>
    </recommendedName>
</protein>
<dbReference type="PANTHER" id="PTHR38340">
    <property type="entry name" value="S-LAYER PROTEIN"/>
    <property type="match status" value="1"/>
</dbReference>
<dbReference type="GO" id="GO:0005576">
    <property type="term" value="C:extracellular region"/>
    <property type="evidence" value="ECO:0007669"/>
    <property type="project" value="UniProtKB-SubCell"/>
</dbReference>
<dbReference type="Gene3D" id="3.40.50.1110">
    <property type="entry name" value="SGNH hydrolase"/>
    <property type="match status" value="1"/>
</dbReference>
<dbReference type="InterPro" id="IPR011049">
    <property type="entry name" value="Serralysin-like_metalloprot_C"/>
</dbReference>
<comment type="caution">
    <text evidence="4">The sequence shown here is derived from an EMBL/GenBank/DDBJ whole genome shotgun (WGS) entry which is preliminary data.</text>
</comment>
<dbReference type="InterPro" id="IPR015919">
    <property type="entry name" value="Cadherin-like_sf"/>
</dbReference>
<dbReference type="GO" id="GO:0016020">
    <property type="term" value="C:membrane"/>
    <property type="evidence" value="ECO:0007669"/>
    <property type="project" value="InterPro"/>
</dbReference>
<evidence type="ECO:0000259" key="3">
    <source>
        <dbReference type="SMART" id="SM00736"/>
    </source>
</evidence>
<dbReference type="Proteomes" id="UP000249393">
    <property type="component" value="Unassembled WGS sequence"/>
</dbReference>
<keyword evidence="2" id="KW-0964">Secreted</keyword>
<dbReference type="RefSeq" id="WP_304280675.1">
    <property type="nucleotide sequence ID" value="NZ_QFQZ01000065.1"/>
</dbReference>
<name>A0A2W5X619_9CAUL</name>
<dbReference type="GO" id="GO:0016788">
    <property type="term" value="F:hydrolase activity, acting on ester bonds"/>
    <property type="evidence" value="ECO:0007669"/>
    <property type="project" value="UniProtKB-ARBA"/>
</dbReference>
<reference evidence="4 5" key="1">
    <citation type="submission" date="2017-08" db="EMBL/GenBank/DDBJ databases">
        <title>Infants hospitalized years apart are colonized by the same room-sourced microbial strains.</title>
        <authorList>
            <person name="Brooks B."/>
            <person name="Olm M.R."/>
            <person name="Firek B.A."/>
            <person name="Baker R."/>
            <person name="Thomas B.C."/>
            <person name="Morowitz M.J."/>
            <person name="Banfield J.F."/>
        </authorList>
    </citation>
    <scope>NUCLEOTIDE SEQUENCE [LARGE SCALE GENOMIC DNA]</scope>
    <source>
        <strain evidence="4">S2_003_000_R2_4</strain>
    </source>
</reference>
<dbReference type="Gene3D" id="2.150.10.10">
    <property type="entry name" value="Serralysin-like metalloprotease, C-terminal"/>
    <property type="match status" value="9"/>
</dbReference>
<evidence type="ECO:0000313" key="5">
    <source>
        <dbReference type="Proteomes" id="UP000249393"/>
    </source>
</evidence>
<dbReference type="PANTHER" id="PTHR38340:SF1">
    <property type="entry name" value="S-LAYER PROTEIN"/>
    <property type="match status" value="1"/>
</dbReference>
<dbReference type="Pfam" id="PF05345">
    <property type="entry name" value="He_PIG"/>
    <property type="match status" value="2"/>
</dbReference>
<sequence length="2043" mass="203453">MGAWLVIGDPADWVVLAGQASTQTNTTAASAFATSTDTGVYQAKLASGAGLPSWMSLDPNTGALSVSNGVAGVYDVLVTRVNGGVSSAPAVLTVYVQGAVSLTDPIHDRSFVNKAAFTFGLEADTFSAATATTPRYSLDLLGAIDSLTEGVSGSSYADSLMDRLRTAYGDGGPGLQIFNNVAAATYTSGNVRFLSGPSSSPGLVKYSINGRGVDISNADGRDSFGWKVGRAWDTATVYYLQQPGGGTLTVHGAGDGASVVVNTDGPLMLKSISVRSDRGQSDASLVFDGITGHVTLFGADFRLDHGGATFSNIGVGGSSLTNWSLLDSNFRKAWFAALSPEVYVFNAGMNDRGLLTEAQYRTLVRAVLDDLAAVSPNTKIILVGSNDIGSSGQDYLAMYRTVLQQEAAARGGIYVNDMATLGTYVQASAAGLMLDKIHPNAAGNLARAGVYIETIGVDDAISSTAAEVFGQGKVAGLTYSAKMANGDALPSWLSFDSTTGQFTATAADKTAGVYTIRVTATNAAGATVSDDFDLKIVNNLLLQGGESADDLAGDVGSDRLYGKGGADKLSGGAGDDFLDGGAGADVLDGGAGKDFALYQQSTAAVNVNLQLGVGRGGEAEGDTLTNIEGVYGSAFNDVITGDALQNDINGMGGDDQIFGGLGRDILYGGAGNDVIDGGGGDDFMFGNAGNDTFYVDSTTDQVNEVADEGVDLVIATASFTLSANVENLTLAGASAIAGTGNGLNNVITGNGANNALSGAGGDDILYGMEGADTLDGGAGNDTLDGGAGADVMTGGVGDDIYIVDNTADVVRESAGEGLDTVQASASFTLSANVENLVLTGAAAINGEGNDLVNIITGNGAANVLKGGAGDDKLYGLDGADTLEGGTGNDTLDGGAGADSMAGGAGDDTYVVDDAGDLVKENASEGVDTVQASVSFVLGANIENLLLTGAAALTGEGNELANTITGNAAANILKGGAGADKLYGMDGADTLDGGAGDDVLTGGRGDDTYVIDSAGDLVVELAGEGVDLVQSSLSHTLAANVENLLLTGTSAINGGGNDLANTITGNSAANGLSGGAGDDKLYGMDGADTLDGGLGDDLMVGGKGDDGYFVDSINDTIVELAGEGTDLVRASVTYSLADNVENLTLTGALAINGSGNSLANVINGNAAANVLSGGDGNDSLNGYDGDDTLDGGAGADIMVGGKGNDIYVVDSAQDVVSEQAGEGIDTVWASVTATLKANVENLLLTGADAIDGTGNDLANTLTGNDATNVLSGADGADQLFGMGGNDRLVGGLGADILDGGSGDDVMVGGAGDDIYYVDSANDTITELAGEGLDIVRATASFVLSANIERLELLGSSAINGEGNSLANILTGNSAANILRGGDGDDTLNGLDGDDTLDGGLGADTLVGGKGDDIYVVDSAQDIVTELSGEGNDTVWASLSLTLAANVENLLLNGTAAIDGTGNALDNTLTGNNAANVLSGADGADQLFGMGGNDRLVGGVGADILDGGSGDDVMVGGVDNDIYYVDSVNDTITELAGEGVDTVRTSVSLVLAANVENLELLGSSAINGEGNELANILTGNSAANTLKGGDGADRLLGMDGDDVLDGGAGADVLIGGLGDDTYYADTSDSLVENAGEGLDTVMASVSYGLGANLENLTLIGASAINGDGNELSNVITGNDAANTLSGNAGDDKLYGGGGVDQLLGGAGDDYLDGGAGADVMKGGAGADRYVVDQSGDTIVELAGEGVDTVISFISYELKANLENLTLTGSAALNGTGNDDANVITGNEFANQLIGRGGDDVLYGGGGNDLLNGGVGVDVAYGGAGDDTYSIDDSRDQVIEYANEGVDTVNATASFTLGANVENLILLGSANIDGFGNQLDNVINGSEGANLLQGGDGADTLRGAGGDDTLDGGAGRDYLSGGNGADILIGGADGDDLYGGAGADIFKFVALSDFGPATAMDRIGDFTSSAGDRIDLSLIDANTAIAGDQAFIWRDRAAFSNVAGELRIGSSGGGVYLVAGDVDGDGKADFQFQVVTSSLVGSDFIL</sequence>
<evidence type="ECO:0000256" key="1">
    <source>
        <dbReference type="ARBA" id="ARBA00004613"/>
    </source>
</evidence>
<dbReference type="InterPro" id="IPR050557">
    <property type="entry name" value="RTX_toxin/Mannuronan_C5-epim"/>
</dbReference>
<evidence type="ECO:0000313" key="4">
    <source>
        <dbReference type="EMBL" id="PZR32251.1"/>
    </source>
</evidence>
<organism evidence="4 5">
    <name type="scientific">Caulobacter segnis</name>
    <dbReference type="NCBI Taxonomy" id="88688"/>
    <lineage>
        <taxon>Bacteria</taxon>
        <taxon>Pseudomonadati</taxon>
        <taxon>Pseudomonadota</taxon>
        <taxon>Alphaproteobacteria</taxon>
        <taxon>Caulobacterales</taxon>
        <taxon>Caulobacteraceae</taxon>
        <taxon>Caulobacter</taxon>
    </lineage>
</organism>
<dbReference type="SUPFAM" id="SSF51120">
    <property type="entry name" value="beta-Roll"/>
    <property type="match status" value="14"/>
</dbReference>
<dbReference type="CDD" id="cd00229">
    <property type="entry name" value="SGNH_hydrolase"/>
    <property type="match status" value="1"/>
</dbReference>
<feature type="domain" description="Dystroglycan-type cadherin-like" evidence="3">
    <location>
        <begin position="450"/>
        <end position="543"/>
    </location>
</feature>
<dbReference type="InterPro" id="IPR013783">
    <property type="entry name" value="Ig-like_fold"/>
</dbReference>
<dbReference type="SMART" id="SM00736">
    <property type="entry name" value="CADG"/>
    <property type="match status" value="1"/>
</dbReference>
<dbReference type="InterPro" id="IPR001343">
    <property type="entry name" value="Hemolysn_Ca-bd"/>
</dbReference>
<gene>
    <name evidence="4" type="ORF">DI526_17230</name>
</gene>
<accession>A0A2W5X619</accession>
<dbReference type="Gene3D" id="2.60.120.1360">
    <property type="match status" value="1"/>
</dbReference>
<dbReference type="PROSITE" id="PS00330">
    <property type="entry name" value="HEMOLYSIN_CALCIUM"/>
    <property type="match status" value="27"/>
</dbReference>
<dbReference type="InterPro" id="IPR018511">
    <property type="entry name" value="Hemolysin-typ_Ca-bd_CS"/>
</dbReference>